<dbReference type="Proteomes" id="UP000198797">
    <property type="component" value="Unassembled WGS sequence"/>
</dbReference>
<accession>A0A1C5AAD1</accession>
<reference evidence="2" key="1">
    <citation type="submission" date="2016-06" db="EMBL/GenBank/DDBJ databases">
        <authorList>
            <person name="Varghese N."/>
            <person name="Submissions Spin"/>
        </authorList>
    </citation>
    <scope>NUCLEOTIDE SEQUENCE [LARGE SCALE GENOMIC DNA]</scope>
    <source>
        <strain evidence="2">DSM 44100</strain>
    </source>
</reference>
<protein>
    <submittedName>
        <fullName evidence="1">Uncharacterized protein</fullName>
    </submittedName>
</protein>
<evidence type="ECO:0000313" key="2">
    <source>
        <dbReference type="Proteomes" id="UP000198797"/>
    </source>
</evidence>
<name>A0A1C5AAD1_9ACTN</name>
<sequence length="56" mass="5806">MLGSILNGFPDVSLDLSLVQVADKQATLTGQPGKAGAQAIVSERVMQCPGCFLKSN</sequence>
<organism evidence="1 2">
    <name type="scientific">Micromonospora matsumotoense</name>
    <dbReference type="NCBI Taxonomy" id="121616"/>
    <lineage>
        <taxon>Bacteria</taxon>
        <taxon>Bacillati</taxon>
        <taxon>Actinomycetota</taxon>
        <taxon>Actinomycetes</taxon>
        <taxon>Micromonosporales</taxon>
        <taxon>Micromonosporaceae</taxon>
        <taxon>Micromonospora</taxon>
    </lineage>
</organism>
<gene>
    <name evidence="1" type="ORF">GA0070216_11530</name>
</gene>
<proteinExistence type="predicted"/>
<dbReference type="EMBL" id="FMCU01000015">
    <property type="protein sequence ID" value="SCF42086.1"/>
    <property type="molecule type" value="Genomic_DNA"/>
</dbReference>
<keyword evidence="2" id="KW-1185">Reference proteome</keyword>
<evidence type="ECO:0000313" key="1">
    <source>
        <dbReference type="EMBL" id="SCF42086.1"/>
    </source>
</evidence>
<dbReference type="AlphaFoldDB" id="A0A1C5AAD1"/>
<dbReference type="STRING" id="121616.GA0070216_11530"/>